<evidence type="ECO:0000313" key="1">
    <source>
        <dbReference type="EMBL" id="AWR97283.1"/>
    </source>
</evidence>
<dbReference type="AlphaFoldDB" id="A0A2U9IMN6"/>
<dbReference type="OrthoDB" id="4144at2157"/>
<evidence type="ECO:0000313" key="2">
    <source>
        <dbReference type="Proteomes" id="UP000248410"/>
    </source>
</evidence>
<dbReference type="Gene3D" id="3.40.1280.10">
    <property type="match status" value="1"/>
</dbReference>
<dbReference type="InterPro" id="IPR029028">
    <property type="entry name" value="Alpha/beta_knot_MTases"/>
</dbReference>
<reference evidence="1 2" key="1">
    <citation type="submission" date="2018-05" db="EMBL/GenBank/DDBJ databases">
        <title>Complete Genome Sequences of Extremely Thermoacidophilic, Metal-Mobilizing Type-Strain Members of the Archaeal Family Sulfolobaceae: Acidianus brierleyi DSM-1651T, Acidianus sulfidivorans DSM-18786T, Metallosphaera hakonensis DSM-7519T, and Metallosphaera prunae DSM-10039T.</title>
        <authorList>
            <person name="Counts J.A."/>
            <person name="Kelly R.M."/>
        </authorList>
    </citation>
    <scope>NUCLEOTIDE SEQUENCE [LARGE SCALE GENOMIC DNA]</scope>
    <source>
        <strain evidence="1 2">JP7</strain>
    </source>
</reference>
<keyword evidence="2" id="KW-1185">Reference proteome</keyword>
<dbReference type="RefSeq" id="WP_110380173.1">
    <property type="nucleotide sequence ID" value="NZ_CP029288.2"/>
</dbReference>
<dbReference type="SUPFAM" id="SSF75217">
    <property type="entry name" value="alpha/beta knot"/>
    <property type="match status" value="1"/>
</dbReference>
<dbReference type="Proteomes" id="UP000248410">
    <property type="component" value="Chromosome"/>
</dbReference>
<dbReference type="Gene3D" id="2.40.50.140">
    <property type="entry name" value="Nucleic acid-binding proteins"/>
    <property type="match status" value="1"/>
</dbReference>
<dbReference type="GeneID" id="36837656"/>
<dbReference type="EMBL" id="CP029288">
    <property type="protein sequence ID" value="AWR97283.1"/>
    <property type="molecule type" value="Genomic_DNA"/>
</dbReference>
<dbReference type="InterPro" id="IPR029026">
    <property type="entry name" value="tRNA_m1G_MTases_N"/>
</dbReference>
<gene>
    <name evidence="1" type="ORF">DFR86_06765</name>
</gene>
<name>A0A2U9IMN6_9CREN</name>
<organism evidence="1 2">
    <name type="scientific">Acidianus sulfidivorans JP7</name>
    <dbReference type="NCBI Taxonomy" id="619593"/>
    <lineage>
        <taxon>Archaea</taxon>
        <taxon>Thermoproteota</taxon>
        <taxon>Thermoprotei</taxon>
        <taxon>Sulfolobales</taxon>
        <taxon>Sulfolobaceae</taxon>
        <taxon>Acidianus</taxon>
    </lineage>
</organism>
<protein>
    <submittedName>
        <fullName evidence="1">Uncharacterized protein</fullName>
    </submittedName>
</protein>
<accession>A0A2U9IMN6</accession>
<sequence>MYPYPRRKELSLAIYSSFFSNKSSLIEKTIYSSLLFRALLEFRVSKLYIIEPSKDIFSLVTKLASYALSPPYLKKEIPLDKDLSKAGLLSPMNILYHQVHKFLVEGEIRLGRSNNYGIKGLKVSKSHDSILVIDSVLGKTISYPRIYYRGFEIKPISFSKLLKKDNIIIASRSGKNPIENSNEILNLYEKSGLTVVIGPPEGMLLSSLGDKYIEISFNFIPKQGVSDIRVEEAIFSTLSILNFILQ</sequence>
<dbReference type="KEGG" id="asul:DFR86_06765"/>
<proteinExistence type="predicted"/>
<dbReference type="InterPro" id="IPR012340">
    <property type="entry name" value="NA-bd_OB-fold"/>
</dbReference>